<comment type="caution">
    <text evidence="1">The sequence shown here is derived from an EMBL/GenBank/DDBJ whole genome shotgun (WGS) entry which is preliminary data.</text>
</comment>
<name>A0A699VWT7_TANCI</name>
<dbReference type="EMBL" id="BKCJ011493621">
    <property type="protein sequence ID" value="GFD37968.1"/>
    <property type="molecule type" value="Genomic_DNA"/>
</dbReference>
<evidence type="ECO:0000313" key="1">
    <source>
        <dbReference type="EMBL" id="GFD37968.1"/>
    </source>
</evidence>
<accession>A0A699VWT7</accession>
<evidence type="ECO:0008006" key="2">
    <source>
        <dbReference type="Google" id="ProtNLM"/>
    </source>
</evidence>
<feature type="non-terminal residue" evidence="1">
    <location>
        <position position="64"/>
    </location>
</feature>
<organism evidence="1">
    <name type="scientific">Tanacetum cinerariifolium</name>
    <name type="common">Dalmatian daisy</name>
    <name type="synonym">Chrysanthemum cinerariifolium</name>
    <dbReference type="NCBI Taxonomy" id="118510"/>
    <lineage>
        <taxon>Eukaryota</taxon>
        <taxon>Viridiplantae</taxon>
        <taxon>Streptophyta</taxon>
        <taxon>Embryophyta</taxon>
        <taxon>Tracheophyta</taxon>
        <taxon>Spermatophyta</taxon>
        <taxon>Magnoliopsida</taxon>
        <taxon>eudicotyledons</taxon>
        <taxon>Gunneridae</taxon>
        <taxon>Pentapetalae</taxon>
        <taxon>asterids</taxon>
        <taxon>campanulids</taxon>
        <taxon>Asterales</taxon>
        <taxon>Asteraceae</taxon>
        <taxon>Asteroideae</taxon>
        <taxon>Anthemideae</taxon>
        <taxon>Anthemidinae</taxon>
        <taxon>Tanacetum</taxon>
    </lineage>
</organism>
<gene>
    <name evidence="1" type="ORF">Tci_909937</name>
</gene>
<dbReference type="AlphaFoldDB" id="A0A699VWT7"/>
<protein>
    <recommendedName>
        <fullName evidence="2">Reverse transcriptase domain-containing protein</fullName>
    </recommendedName>
</protein>
<proteinExistence type="predicted"/>
<reference evidence="1" key="1">
    <citation type="journal article" date="2019" name="Sci. Rep.">
        <title>Draft genome of Tanacetum cinerariifolium, the natural source of mosquito coil.</title>
        <authorList>
            <person name="Yamashiro T."/>
            <person name="Shiraishi A."/>
            <person name="Satake H."/>
            <person name="Nakayama K."/>
        </authorList>
    </citation>
    <scope>NUCLEOTIDE SEQUENCE</scope>
</reference>
<sequence>MEMEMIMGIEEEMKMETGIETVMGMDEEMVMTITTMVPDEEDKVKRFIRGLLDNIQGNVIATEP</sequence>